<dbReference type="RefSeq" id="WP_135481199.1">
    <property type="nucleotide sequence ID" value="NZ_SRMF01000001.1"/>
</dbReference>
<dbReference type="OrthoDB" id="9795618at2"/>
<dbReference type="PROSITE" id="PS51819">
    <property type="entry name" value="VOC"/>
    <property type="match status" value="1"/>
</dbReference>
<evidence type="ECO:0000259" key="2">
    <source>
        <dbReference type="PROSITE" id="PS51819"/>
    </source>
</evidence>
<dbReference type="InterPro" id="IPR029068">
    <property type="entry name" value="Glyas_Bleomycin-R_OHBP_Dase"/>
</dbReference>
<dbReference type="Pfam" id="PF00903">
    <property type="entry name" value="Glyoxalase"/>
    <property type="match status" value="1"/>
</dbReference>
<dbReference type="InterPro" id="IPR004360">
    <property type="entry name" value="Glyas_Fos-R_dOase_dom"/>
</dbReference>
<keyword evidence="4" id="KW-1185">Reference proteome</keyword>
<dbReference type="EMBL" id="SRMF01000001">
    <property type="protein sequence ID" value="TGG95489.1"/>
    <property type="molecule type" value="Genomic_DNA"/>
</dbReference>
<dbReference type="InterPro" id="IPR051332">
    <property type="entry name" value="Fosfomycin_Res_Enzymes"/>
</dbReference>
<name>A0A4Z0WA32_9GAMM</name>
<comment type="caution">
    <text evidence="3">The sequence shown here is derived from an EMBL/GenBank/DDBJ whole genome shotgun (WGS) entry which is preliminary data.</text>
</comment>
<sequence>MMQLQQVDHIALICSDYERSKAFYTEVLGCTVVQEQYRAERDSWKCDLALNGRYLLELFSFPKPPPRPSSPEACGLRHLAFQVADLDAAISDLMARGIAVEPVRHDETRNGARFTFFKDPDGLPLELCEAAVDYTAAHTERLQGGRA</sequence>
<proteinExistence type="predicted"/>
<organism evidence="3 4">
    <name type="scientific">Natronospirillum operosum</name>
    <dbReference type="NCBI Taxonomy" id="2759953"/>
    <lineage>
        <taxon>Bacteria</taxon>
        <taxon>Pseudomonadati</taxon>
        <taxon>Pseudomonadota</taxon>
        <taxon>Gammaproteobacteria</taxon>
        <taxon>Oceanospirillales</taxon>
        <taxon>Natronospirillaceae</taxon>
        <taxon>Natronospirillum</taxon>
    </lineage>
</organism>
<gene>
    <name evidence="3" type="ORF">E4656_03445</name>
</gene>
<accession>A0A4Z0WA32</accession>
<protein>
    <submittedName>
        <fullName evidence="3">VOC family protein</fullName>
    </submittedName>
</protein>
<dbReference type="PANTHER" id="PTHR36113:SF6">
    <property type="entry name" value="FOSFOMYCIN RESISTANCE PROTEIN FOSX"/>
    <property type="match status" value="1"/>
</dbReference>
<evidence type="ECO:0000313" key="3">
    <source>
        <dbReference type="EMBL" id="TGG95489.1"/>
    </source>
</evidence>
<evidence type="ECO:0000256" key="1">
    <source>
        <dbReference type="ARBA" id="ARBA00022723"/>
    </source>
</evidence>
<dbReference type="PANTHER" id="PTHR36113">
    <property type="entry name" value="LYASE, PUTATIVE-RELATED-RELATED"/>
    <property type="match status" value="1"/>
</dbReference>
<evidence type="ECO:0000313" key="4">
    <source>
        <dbReference type="Proteomes" id="UP000297475"/>
    </source>
</evidence>
<dbReference type="NCBIfam" id="NF008551">
    <property type="entry name" value="PRK11478.1"/>
    <property type="match status" value="1"/>
</dbReference>
<reference evidence="3 4" key="1">
    <citation type="submission" date="2019-04" db="EMBL/GenBank/DDBJ databases">
        <title>Natronospirillum operosus gen. nov., sp. nov., a haloalkaliphilic satellite isolated from decaying biomass of laboratory culture of cyanobacterium Geitlerinema sp. and proposal of Natronospirillaceae fam. nov. and Saccharospirillaceae fam. nov.</title>
        <authorList>
            <person name="Kevbrin V."/>
            <person name="Boltyanskaya Y."/>
            <person name="Koziaeva V."/>
            <person name="Grouzdev D.S."/>
            <person name="Park M."/>
            <person name="Cho J."/>
        </authorList>
    </citation>
    <scope>NUCLEOTIDE SEQUENCE [LARGE SCALE GENOMIC DNA]</scope>
    <source>
        <strain evidence="3 4">G-116</strain>
    </source>
</reference>
<dbReference type="Proteomes" id="UP000297475">
    <property type="component" value="Unassembled WGS sequence"/>
</dbReference>
<dbReference type="Gene3D" id="3.10.180.10">
    <property type="entry name" value="2,3-Dihydroxybiphenyl 1,2-Dioxygenase, domain 1"/>
    <property type="match status" value="1"/>
</dbReference>
<dbReference type="AlphaFoldDB" id="A0A4Z0WA32"/>
<dbReference type="CDD" id="cd08352">
    <property type="entry name" value="VOC_Bs_YwkD_like"/>
    <property type="match status" value="1"/>
</dbReference>
<keyword evidence="1" id="KW-0479">Metal-binding</keyword>
<dbReference type="InterPro" id="IPR037523">
    <property type="entry name" value="VOC_core"/>
</dbReference>
<feature type="domain" description="VOC" evidence="2">
    <location>
        <begin position="6"/>
        <end position="130"/>
    </location>
</feature>
<dbReference type="GO" id="GO:0046872">
    <property type="term" value="F:metal ion binding"/>
    <property type="evidence" value="ECO:0007669"/>
    <property type="project" value="UniProtKB-KW"/>
</dbReference>
<dbReference type="SUPFAM" id="SSF54593">
    <property type="entry name" value="Glyoxalase/Bleomycin resistance protein/Dihydroxybiphenyl dioxygenase"/>
    <property type="match status" value="1"/>
</dbReference>
<dbReference type="InterPro" id="IPR037478">
    <property type="entry name" value="YwkD-like_dom"/>
</dbReference>